<dbReference type="RefSeq" id="WP_166849683.1">
    <property type="nucleotide sequence ID" value="NZ_JAAONY010000001.1"/>
</dbReference>
<dbReference type="InterPro" id="IPR000297">
    <property type="entry name" value="PPIase_PpiC"/>
</dbReference>
<dbReference type="PANTHER" id="PTHR47245:SF1">
    <property type="entry name" value="FOLDASE PROTEIN PRSA"/>
    <property type="match status" value="1"/>
</dbReference>
<evidence type="ECO:0000256" key="8">
    <source>
        <dbReference type="SAM" id="SignalP"/>
    </source>
</evidence>
<accession>A0A7X0MWJ6</accession>
<dbReference type="PROSITE" id="PS50198">
    <property type="entry name" value="PPIC_PPIASE_2"/>
    <property type="match status" value="1"/>
</dbReference>
<dbReference type="GO" id="GO:0003755">
    <property type="term" value="F:peptidyl-prolyl cis-trans isomerase activity"/>
    <property type="evidence" value="ECO:0007669"/>
    <property type="project" value="UniProtKB-KW"/>
</dbReference>
<dbReference type="Gene3D" id="3.10.50.40">
    <property type="match status" value="1"/>
</dbReference>
<feature type="domain" description="PpiC" evidence="9">
    <location>
        <begin position="134"/>
        <end position="233"/>
    </location>
</feature>
<dbReference type="SUPFAM" id="SSF54534">
    <property type="entry name" value="FKBP-like"/>
    <property type="match status" value="1"/>
</dbReference>
<comment type="caution">
    <text evidence="10">The sequence shown here is derived from an EMBL/GenBank/DDBJ whole genome shotgun (WGS) entry which is preliminary data.</text>
</comment>
<comment type="catalytic activity">
    <reaction evidence="1">
        <text>[protein]-peptidylproline (omega=180) = [protein]-peptidylproline (omega=0)</text>
        <dbReference type="Rhea" id="RHEA:16237"/>
        <dbReference type="Rhea" id="RHEA-COMP:10747"/>
        <dbReference type="Rhea" id="RHEA-COMP:10748"/>
        <dbReference type="ChEBI" id="CHEBI:83833"/>
        <dbReference type="ChEBI" id="CHEBI:83834"/>
        <dbReference type="EC" id="5.2.1.8"/>
    </reaction>
</comment>
<evidence type="ECO:0000256" key="5">
    <source>
        <dbReference type="ARBA" id="ARBA00023110"/>
    </source>
</evidence>
<dbReference type="InParanoid" id="A0A7X0MWJ6"/>
<evidence type="ECO:0000256" key="3">
    <source>
        <dbReference type="ARBA" id="ARBA00013194"/>
    </source>
</evidence>
<dbReference type="InterPro" id="IPR050245">
    <property type="entry name" value="PrsA_foldase"/>
</dbReference>
<dbReference type="EC" id="5.2.1.8" evidence="3"/>
<dbReference type="PANTHER" id="PTHR47245">
    <property type="entry name" value="PEPTIDYLPROLYL ISOMERASE"/>
    <property type="match status" value="1"/>
</dbReference>
<dbReference type="Pfam" id="PF13616">
    <property type="entry name" value="Rotamase_3"/>
    <property type="match status" value="1"/>
</dbReference>
<reference evidence="10 11" key="1">
    <citation type="submission" date="2020-08" db="EMBL/GenBank/DDBJ databases">
        <title>Genomic Encyclopedia of Type Strains, Phase IV (KMG-IV): sequencing the most valuable type-strain genomes for metagenomic binning, comparative biology and taxonomic classification.</title>
        <authorList>
            <person name="Goeker M."/>
        </authorList>
    </citation>
    <scope>NUCLEOTIDE SEQUENCE [LARGE SCALE GENOMIC DNA]</scope>
    <source>
        <strain evidence="10 11">DSM 22368</strain>
    </source>
</reference>
<protein>
    <recommendedName>
        <fullName evidence="3">peptidylprolyl isomerase</fullName>
        <ecNumber evidence="3">5.2.1.8</ecNumber>
    </recommendedName>
</protein>
<feature type="signal peptide" evidence="8">
    <location>
        <begin position="1"/>
        <end position="18"/>
    </location>
</feature>
<proteinExistence type="inferred from homology"/>
<evidence type="ECO:0000313" key="10">
    <source>
        <dbReference type="EMBL" id="MBB6521014.1"/>
    </source>
</evidence>
<dbReference type="AlphaFoldDB" id="A0A7X0MWJ6"/>
<keyword evidence="5 7" id="KW-0697">Rotamase</keyword>
<gene>
    <name evidence="10" type="ORF">HNR48_001292</name>
</gene>
<dbReference type="InterPro" id="IPR046357">
    <property type="entry name" value="PPIase_dom_sf"/>
</dbReference>
<dbReference type="Proteomes" id="UP000528457">
    <property type="component" value="Unassembled WGS sequence"/>
</dbReference>
<feature type="chain" id="PRO_5031094786" description="peptidylprolyl isomerase" evidence="8">
    <location>
        <begin position="19"/>
        <end position="308"/>
    </location>
</feature>
<evidence type="ECO:0000259" key="9">
    <source>
        <dbReference type="PROSITE" id="PS50198"/>
    </source>
</evidence>
<evidence type="ECO:0000256" key="2">
    <source>
        <dbReference type="ARBA" id="ARBA00007656"/>
    </source>
</evidence>
<evidence type="ECO:0000256" key="6">
    <source>
        <dbReference type="ARBA" id="ARBA00023235"/>
    </source>
</evidence>
<evidence type="ECO:0000256" key="7">
    <source>
        <dbReference type="PROSITE-ProRule" id="PRU00278"/>
    </source>
</evidence>
<evidence type="ECO:0000256" key="4">
    <source>
        <dbReference type="ARBA" id="ARBA00022729"/>
    </source>
</evidence>
<evidence type="ECO:0000313" key="11">
    <source>
        <dbReference type="Proteomes" id="UP000528457"/>
    </source>
</evidence>
<keyword evidence="4 8" id="KW-0732">Signal</keyword>
<organism evidence="10 11">
    <name type="scientific">Pseudoteredinibacter isoporae</name>
    <dbReference type="NCBI Taxonomy" id="570281"/>
    <lineage>
        <taxon>Bacteria</taxon>
        <taxon>Pseudomonadati</taxon>
        <taxon>Pseudomonadota</taxon>
        <taxon>Gammaproteobacteria</taxon>
        <taxon>Cellvibrionales</taxon>
        <taxon>Cellvibrionaceae</taxon>
        <taxon>Pseudoteredinibacter</taxon>
    </lineage>
</organism>
<comment type="similarity">
    <text evidence="2">Belongs to the PpiC/parvulin rotamase family.</text>
</comment>
<keyword evidence="6 7" id="KW-0413">Isomerase</keyword>
<dbReference type="EMBL" id="JACHHT010000001">
    <property type="protein sequence ID" value="MBB6521014.1"/>
    <property type="molecule type" value="Genomic_DNA"/>
</dbReference>
<name>A0A7X0MWJ6_9GAMM</name>
<sequence length="308" mass="34934">MLRYFAICMAMLPLSVDAQVVMEKDGVSVTVKDIDNYIETRLPENNKYQIMARSGFLKETIENIYAIRVLAKKSEANKRLNHELLDWTARMEKNRANMKAQMLDMAQQDLEKTSDWELRAKETYLAENKRFATPELIQASHILIKPIDRSDEEALILAEELRSKAIAGEDFTELAVKYSEDKSVGRNQGNLGEFGRGRMVKEFEEAAFALEKAGDISDVVKSQFGYHIIKLIKKTSASKQSFDEVKDGIIAELQAVQEKAFVERLVTNIRTEAASAIDEEQMDKLIVKYGNQLQEAGLLEKPVSTSEK</sequence>
<keyword evidence="11" id="KW-1185">Reference proteome</keyword>
<evidence type="ECO:0000256" key="1">
    <source>
        <dbReference type="ARBA" id="ARBA00000971"/>
    </source>
</evidence>